<dbReference type="STRING" id="500637.PROVRUST_07764"/>
<protein>
    <submittedName>
        <fullName evidence="1">Uncharacterized protein</fullName>
    </submittedName>
</protein>
<sequence>MTKLIRLLRNAVRECTKFVTDKANLIALSAKKRQRIAIFLKLKEIY</sequence>
<organism evidence="1 2">
    <name type="scientific">Providencia rustigianii DSM 4541</name>
    <dbReference type="NCBI Taxonomy" id="500637"/>
    <lineage>
        <taxon>Bacteria</taxon>
        <taxon>Pseudomonadati</taxon>
        <taxon>Pseudomonadota</taxon>
        <taxon>Gammaproteobacteria</taxon>
        <taxon>Enterobacterales</taxon>
        <taxon>Morganellaceae</taxon>
        <taxon>Providencia</taxon>
    </lineage>
</organism>
<dbReference type="AlphaFoldDB" id="D1P698"/>
<dbReference type="Proteomes" id="UP000005512">
    <property type="component" value="Unassembled WGS sequence"/>
</dbReference>
<evidence type="ECO:0000313" key="1">
    <source>
        <dbReference type="EMBL" id="EFB71221.1"/>
    </source>
</evidence>
<comment type="caution">
    <text evidence="1">The sequence shown here is derived from an EMBL/GenBank/DDBJ whole genome shotgun (WGS) entry which is preliminary data.</text>
</comment>
<reference evidence="1" key="1">
    <citation type="submission" date="2009-12" db="EMBL/GenBank/DDBJ databases">
        <authorList>
            <person name="Weinstock G."/>
            <person name="Sodergren E."/>
            <person name="Clifton S."/>
            <person name="Fulton L."/>
            <person name="Fulton B."/>
            <person name="Courtney L."/>
            <person name="Fronick C."/>
            <person name="Harrison M."/>
            <person name="Strong C."/>
            <person name="Farmer C."/>
            <person name="Delahaunty K."/>
            <person name="Markovic C."/>
            <person name="Hall O."/>
            <person name="Minx P."/>
            <person name="Tomlinson C."/>
            <person name="Mitreva M."/>
            <person name="Nelson J."/>
            <person name="Hou S."/>
            <person name="Wollam A."/>
            <person name="Pepin K.H."/>
            <person name="Johnson M."/>
            <person name="Bhonagiri V."/>
            <person name="Nash W.E."/>
            <person name="Warren W."/>
            <person name="Chinwalla A."/>
            <person name="Mardis E.R."/>
            <person name="Wilson R.K."/>
        </authorList>
    </citation>
    <scope>NUCLEOTIDE SEQUENCE [LARGE SCALE GENOMIC DNA]</scope>
    <source>
        <strain evidence="1">DSM 4541</strain>
    </source>
</reference>
<dbReference type="EMBL" id="ABXV02000042">
    <property type="protein sequence ID" value="EFB71221.1"/>
    <property type="molecule type" value="Genomic_DNA"/>
</dbReference>
<keyword evidence="2" id="KW-1185">Reference proteome</keyword>
<dbReference type="HOGENOM" id="CLU_3187772_0_0_6"/>
<name>D1P698_9GAMM</name>
<evidence type="ECO:0000313" key="2">
    <source>
        <dbReference type="Proteomes" id="UP000005512"/>
    </source>
</evidence>
<accession>D1P698</accession>
<proteinExistence type="predicted"/>
<gene>
    <name evidence="1" type="ORF">PROVRUST_07764</name>
</gene>